<dbReference type="Proteomes" id="UP000032049">
    <property type="component" value="Unassembled WGS sequence"/>
</dbReference>
<sequence length="63" mass="7518">MIRNKINKIVIFHIEEKLLKLVKQKSDRENKLIRDLLAVNEPLICNSRLDYLCCYLWTIMTGL</sequence>
<organism evidence="1 2">
    <name type="scientific">Pedobacter lusitanus</name>
    <dbReference type="NCBI Taxonomy" id="1503925"/>
    <lineage>
        <taxon>Bacteria</taxon>
        <taxon>Pseudomonadati</taxon>
        <taxon>Bacteroidota</taxon>
        <taxon>Sphingobacteriia</taxon>
        <taxon>Sphingobacteriales</taxon>
        <taxon>Sphingobacteriaceae</taxon>
        <taxon>Pedobacter</taxon>
    </lineage>
</organism>
<protein>
    <submittedName>
        <fullName evidence="1">Uncharacterized protein</fullName>
    </submittedName>
</protein>
<reference evidence="1 2" key="1">
    <citation type="submission" date="2015-01" db="EMBL/GenBank/DDBJ databases">
        <title>Draft genome sequence of Pedobacter sp. NL19 isolated from sludge of an effluent treatment pond in an abandoned uranium mine.</title>
        <authorList>
            <person name="Santos T."/>
            <person name="Caetano T."/>
            <person name="Covas C."/>
            <person name="Cruz A."/>
            <person name="Mendo S."/>
        </authorList>
    </citation>
    <scope>NUCLEOTIDE SEQUENCE [LARGE SCALE GENOMIC DNA]</scope>
    <source>
        <strain evidence="1 2">NL19</strain>
    </source>
</reference>
<evidence type="ECO:0000313" key="2">
    <source>
        <dbReference type="Proteomes" id="UP000032049"/>
    </source>
</evidence>
<gene>
    <name evidence="1" type="ORF">TH53_08980</name>
</gene>
<dbReference type="AlphaFoldDB" id="A0A0D0F7C1"/>
<proteinExistence type="predicted"/>
<dbReference type="EMBL" id="JXRA01000033">
    <property type="protein sequence ID" value="KIO77553.1"/>
    <property type="molecule type" value="Genomic_DNA"/>
</dbReference>
<comment type="caution">
    <text evidence="1">The sequence shown here is derived from an EMBL/GenBank/DDBJ whole genome shotgun (WGS) entry which is preliminary data.</text>
</comment>
<keyword evidence="2" id="KW-1185">Reference proteome</keyword>
<evidence type="ECO:0000313" key="1">
    <source>
        <dbReference type="EMBL" id="KIO77553.1"/>
    </source>
</evidence>
<accession>A0A0D0F7C1</accession>
<dbReference type="STRING" id="1503925.TH53_08980"/>
<name>A0A0D0F7C1_9SPHI</name>